<proteinExistence type="predicted"/>
<gene>
    <name evidence="1" type="ORF">FHX80_1271</name>
</gene>
<evidence type="ECO:0000313" key="2">
    <source>
        <dbReference type="Proteomes" id="UP000318186"/>
    </source>
</evidence>
<comment type="caution">
    <text evidence="1">The sequence shown here is derived from an EMBL/GenBank/DDBJ whole genome shotgun (WGS) entry which is preliminary data.</text>
</comment>
<evidence type="ECO:0008006" key="3">
    <source>
        <dbReference type="Google" id="ProtNLM"/>
    </source>
</evidence>
<dbReference type="EMBL" id="VIWW01000002">
    <property type="protein sequence ID" value="TWF91756.1"/>
    <property type="molecule type" value="Genomic_DNA"/>
</dbReference>
<accession>A0A561TXB7</accession>
<dbReference type="CDD" id="cd00385">
    <property type="entry name" value="Isoprenoid_Biosyn_C1"/>
    <property type="match status" value="1"/>
</dbReference>
<protein>
    <recommendedName>
        <fullName evidence="3">Phytoene synthase</fullName>
    </recommendedName>
</protein>
<name>A0A561TXB7_9ACTN</name>
<evidence type="ECO:0000313" key="1">
    <source>
        <dbReference type="EMBL" id="TWF91756.1"/>
    </source>
</evidence>
<reference evidence="1 2" key="1">
    <citation type="submission" date="2019-06" db="EMBL/GenBank/DDBJ databases">
        <title>Sequencing the genomes of 1000 actinobacteria strains.</title>
        <authorList>
            <person name="Klenk H.-P."/>
        </authorList>
    </citation>
    <scope>NUCLEOTIDE SEQUENCE [LARGE SCALE GENOMIC DNA]</scope>
    <source>
        <strain evidence="1 2">DSM 42059</strain>
    </source>
</reference>
<dbReference type="InterPro" id="IPR033749">
    <property type="entry name" value="Polyprenyl_synt_CS"/>
</dbReference>
<dbReference type="PROSITE" id="PS00444">
    <property type="entry name" value="POLYPRENYL_SYNTHASE_2"/>
    <property type="match status" value="1"/>
</dbReference>
<dbReference type="AlphaFoldDB" id="A0A561TXB7"/>
<organism evidence="1 2">
    <name type="scientific">Streptomyces brevispora</name>
    <dbReference type="NCBI Taxonomy" id="887462"/>
    <lineage>
        <taxon>Bacteria</taxon>
        <taxon>Bacillati</taxon>
        <taxon>Actinomycetota</taxon>
        <taxon>Actinomycetes</taxon>
        <taxon>Kitasatosporales</taxon>
        <taxon>Streptomycetaceae</taxon>
        <taxon>Streptomyces</taxon>
    </lineage>
</organism>
<dbReference type="Proteomes" id="UP000318186">
    <property type="component" value="Unassembled WGS sequence"/>
</dbReference>
<sequence length="251" mass="27384">MGTSVKVGLAMWGYATMARVPFDAELTVLGSSFTRLYDDLIDHCEREDLDSDLTALFAGETFRPRSPLEALLLHLHSTIAARLPHSADDPIHSLIRELHTFQLRSRAQRGSHMSAAEVLDITRGKGGLGMAALFALLRPGMPEAERDILVELGDVFQLLDDFHDLPLDRVNGITTSATLGVLSLSDLATRIARLRTCLAEYYGSAAPLSAQLALTLIGAPVAARDRRRRDSPTPKTDPLHLLLSRAGNIRA</sequence>